<dbReference type="InParanoid" id="A0A397RYS8"/>
<dbReference type="InterPro" id="IPR015967">
    <property type="entry name" value="Rcmb_RecR_Znf"/>
</dbReference>
<dbReference type="GO" id="GO:0008270">
    <property type="term" value="F:zinc ion binding"/>
    <property type="evidence" value="ECO:0007669"/>
    <property type="project" value="UniProtKB-KW"/>
</dbReference>
<keyword evidence="4 7" id="KW-0862">Zinc</keyword>
<dbReference type="Gene3D" id="1.10.8.420">
    <property type="entry name" value="RecR Domain 1"/>
    <property type="match status" value="1"/>
</dbReference>
<dbReference type="PROSITE" id="PS50880">
    <property type="entry name" value="TOPRIM"/>
    <property type="match status" value="1"/>
</dbReference>
<dbReference type="GO" id="GO:0003677">
    <property type="term" value="F:DNA binding"/>
    <property type="evidence" value="ECO:0007669"/>
    <property type="project" value="UniProtKB-UniRule"/>
</dbReference>
<dbReference type="CDD" id="cd01025">
    <property type="entry name" value="TOPRIM_recR"/>
    <property type="match status" value="1"/>
</dbReference>
<dbReference type="Pfam" id="PF13662">
    <property type="entry name" value="Toprim_4"/>
    <property type="match status" value="1"/>
</dbReference>
<dbReference type="Gene3D" id="6.10.250.240">
    <property type="match status" value="1"/>
</dbReference>
<dbReference type="RefSeq" id="WP_119016498.1">
    <property type="nucleotide sequence ID" value="NZ_QXEV01000016.1"/>
</dbReference>
<comment type="function">
    <text evidence="7">May play a role in DNA repair. It seems to be involved in an RecBC-independent recombinational process of DNA repair. It may act with RecF and RecO.</text>
</comment>
<protein>
    <recommendedName>
        <fullName evidence="7">Recombination protein RecR</fullName>
    </recommendedName>
</protein>
<dbReference type="InterPro" id="IPR006171">
    <property type="entry name" value="TOPRIM_dom"/>
</dbReference>
<keyword evidence="10" id="KW-1185">Reference proteome</keyword>
<dbReference type="AlphaFoldDB" id="A0A397RYS8"/>
<keyword evidence="3 7" id="KW-0863">Zinc-finger</keyword>
<accession>A0A397RYS8</accession>
<evidence type="ECO:0000256" key="1">
    <source>
        <dbReference type="ARBA" id="ARBA00022723"/>
    </source>
</evidence>
<evidence type="ECO:0000256" key="6">
    <source>
        <dbReference type="ARBA" id="ARBA00023204"/>
    </source>
</evidence>
<comment type="caution">
    <text evidence="9">The sequence shown here is derived from an EMBL/GenBank/DDBJ whole genome shotgun (WGS) entry which is preliminary data.</text>
</comment>
<dbReference type="Gene3D" id="3.30.60.80">
    <property type="match status" value="1"/>
</dbReference>
<reference evidence="9 10" key="1">
    <citation type="submission" date="2018-08" db="EMBL/GenBank/DDBJ databases">
        <title>Genomic Encyclopedia of Archaeal and Bacterial Type Strains, Phase II (KMG-II): from individual species to whole genera.</title>
        <authorList>
            <person name="Goeker M."/>
        </authorList>
    </citation>
    <scope>NUCLEOTIDE SEQUENCE [LARGE SCALE GENOMIC DNA]</scope>
    <source>
        <strain evidence="9 10">ATCC 27112</strain>
    </source>
</reference>
<dbReference type="PANTHER" id="PTHR30446">
    <property type="entry name" value="RECOMBINATION PROTEIN RECR"/>
    <property type="match status" value="1"/>
</dbReference>
<evidence type="ECO:0000256" key="5">
    <source>
        <dbReference type="ARBA" id="ARBA00023172"/>
    </source>
</evidence>
<evidence type="ECO:0000256" key="4">
    <source>
        <dbReference type="ARBA" id="ARBA00022833"/>
    </source>
</evidence>
<comment type="similarity">
    <text evidence="7">Belongs to the RecR family.</text>
</comment>
<dbReference type="SMART" id="SM00493">
    <property type="entry name" value="TOPRIM"/>
    <property type="match status" value="1"/>
</dbReference>
<dbReference type="EMBL" id="QXEV01000016">
    <property type="protein sequence ID" value="RIA75551.1"/>
    <property type="molecule type" value="Genomic_DNA"/>
</dbReference>
<dbReference type="FunCoup" id="A0A397RYS8">
    <property type="interactions" value="190"/>
</dbReference>
<feature type="domain" description="Toprim" evidence="8">
    <location>
        <begin position="82"/>
        <end position="177"/>
    </location>
</feature>
<dbReference type="HAMAP" id="MF_00017">
    <property type="entry name" value="RecR"/>
    <property type="match status" value="1"/>
</dbReference>
<evidence type="ECO:0000256" key="7">
    <source>
        <dbReference type="HAMAP-Rule" id="MF_00017"/>
    </source>
</evidence>
<gene>
    <name evidence="7" type="primary">recR</name>
    <name evidence="9" type="ORF">EI71_01370</name>
</gene>
<keyword evidence="1 7" id="KW-0479">Metal-binding</keyword>
<evidence type="ECO:0000256" key="3">
    <source>
        <dbReference type="ARBA" id="ARBA00022771"/>
    </source>
</evidence>
<keyword evidence="5 7" id="KW-0233">DNA recombination</keyword>
<organism evidence="9 10">
    <name type="scientific">Anaeroplasma bactoclasticum</name>
    <dbReference type="NCBI Taxonomy" id="2088"/>
    <lineage>
        <taxon>Bacteria</taxon>
        <taxon>Bacillati</taxon>
        <taxon>Mycoplasmatota</taxon>
        <taxon>Mollicutes</taxon>
        <taxon>Anaeroplasmatales</taxon>
        <taxon>Anaeroplasmataceae</taxon>
        <taxon>Anaeroplasma</taxon>
    </lineage>
</organism>
<evidence type="ECO:0000313" key="9">
    <source>
        <dbReference type="EMBL" id="RIA75551.1"/>
    </source>
</evidence>
<dbReference type="Pfam" id="PF21176">
    <property type="entry name" value="RecR_HhH"/>
    <property type="match status" value="1"/>
</dbReference>
<sequence length="200" mass="22700">MNKYPTSLENLIECFSKLPSVGKKTAERYALYAFFHMDEVDLIDFSNALLSIKKDIHICPSCGNMTEDSLCNICSDASRNHKQVLVVETIKDLITIERVNEFRGIYHVLNGAISFSKGIGINDLNIESLTEKIKNKEIEELILATNATIEGETTARYLYELYRTYDVKITRIAHGLPVGSDLSYADEMTILKAFEGRREY</sequence>
<proteinExistence type="inferred from homology"/>
<dbReference type="GO" id="GO:0006281">
    <property type="term" value="P:DNA repair"/>
    <property type="evidence" value="ECO:0007669"/>
    <property type="project" value="UniProtKB-UniRule"/>
</dbReference>
<dbReference type="PROSITE" id="PS01300">
    <property type="entry name" value="RECR"/>
    <property type="match status" value="1"/>
</dbReference>
<dbReference type="OrthoDB" id="9802672at2"/>
<keyword evidence="2 7" id="KW-0227">DNA damage</keyword>
<dbReference type="Gene3D" id="3.40.1360.10">
    <property type="match status" value="1"/>
</dbReference>
<feature type="zinc finger region" description="C4-type" evidence="7">
    <location>
        <begin position="59"/>
        <end position="74"/>
    </location>
</feature>
<evidence type="ECO:0000259" key="8">
    <source>
        <dbReference type="PROSITE" id="PS50880"/>
    </source>
</evidence>
<dbReference type="Proteomes" id="UP000266506">
    <property type="component" value="Unassembled WGS sequence"/>
</dbReference>
<dbReference type="Pfam" id="PF02132">
    <property type="entry name" value="RecR_ZnF"/>
    <property type="match status" value="1"/>
</dbReference>
<dbReference type="InterPro" id="IPR000093">
    <property type="entry name" value="DNA_Rcmb_RecR"/>
</dbReference>
<dbReference type="Pfam" id="PF21175">
    <property type="entry name" value="RecR_C"/>
    <property type="match status" value="1"/>
</dbReference>
<name>A0A397RYS8_9MOLU</name>
<dbReference type="NCBIfam" id="TIGR00615">
    <property type="entry name" value="recR"/>
    <property type="match status" value="1"/>
</dbReference>
<dbReference type="GO" id="GO:0006310">
    <property type="term" value="P:DNA recombination"/>
    <property type="evidence" value="ECO:0007669"/>
    <property type="project" value="UniProtKB-UniRule"/>
</dbReference>
<evidence type="ECO:0000313" key="10">
    <source>
        <dbReference type="Proteomes" id="UP000266506"/>
    </source>
</evidence>
<dbReference type="PANTHER" id="PTHR30446:SF0">
    <property type="entry name" value="RECOMBINATION PROTEIN RECR"/>
    <property type="match status" value="1"/>
</dbReference>
<keyword evidence="6 7" id="KW-0234">DNA repair</keyword>
<dbReference type="SUPFAM" id="SSF111304">
    <property type="entry name" value="Recombination protein RecR"/>
    <property type="match status" value="1"/>
</dbReference>
<evidence type="ECO:0000256" key="2">
    <source>
        <dbReference type="ARBA" id="ARBA00022763"/>
    </source>
</evidence>
<dbReference type="InterPro" id="IPR034137">
    <property type="entry name" value="TOPRIM_RecR"/>
</dbReference>
<dbReference type="InterPro" id="IPR023627">
    <property type="entry name" value="Rcmb_RecR"/>
</dbReference>